<evidence type="ECO:0000256" key="1">
    <source>
        <dbReference type="SAM" id="MobiDB-lite"/>
    </source>
</evidence>
<dbReference type="AlphaFoldDB" id="A0A9W8WRL2"/>
<keyword evidence="3" id="KW-1185">Reference proteome</keyword>
<evidence type="ECO:0000313" key="2">
    <source>
        <dbReference type="EMBL" id="KAJ4331374.1"/>
    </source>
</evidence>
<accession>A0A9W8WRL2</accession>
<reference evidence="2" key="1">
    <citation type="submission" date="2022-10" db="EMBL/GenBank/DDBJ databases">
        <title>Tapping the CABI collections for fungal endophytes: first genome assemblies for Collariella, Neodidymelliopsis, Ascochyta clinopodiicola, Didymella pomorum, Didymosphaeria variabile, Neocosmospora piperis and Neocucurbitaria cava.</title>
        <authorList>
            <person name="Hill R."/>
        </authorList>
    </citation>
    <scope>NUCLEOTIDE SEQUENCE</scope>
    <source>
        <strain evidence="2">IMI 360193</strain>
    </source>
</reference>
<sequence length="209" mass="23658">MPGLRELAQRCLQKLRRRDQEELVVVRQLYAYARAMKDRDVYEHKVAVYEDVGATFKFKDDVADQFIPVVQAKRRKYGSGSVRSDACWHRVKRLNIRLQGRGRDHARMVDAVRKAMQRLTQDMERARYDLGYLMQLADAETDLVLEELDTQIKDASPSDQHGDEPMGTVTASIASPPRVPSPSPPAIELLCPIEALPVPLLSATDLITS</sequence>
<organism evidence="2 3">
    <name type="scientific">Didymella glomerata</name>
    <dbReference type="NCBI Taxonomy" id="749621"/>
    <lineage>
        <taxon>Eukaryota</taxon>
        <taxon>Fungi</taxon>
        <taxon>Dikarya</taxon>
        <taxon>Ascomycota</taxon>
        <taxon>Pezizomycotina</taxon>
        <taxon>Dothideomycetes</taxon>
        <taxon>Pleosporomycetidae</taxon>
        <taxon>Pleosporales</taxon>
        <taxon>Pleosporineae</taxon>
        <taxon>Didymellaceae</taxon>
        <taxon>Didymella</taxon>
    </lineage>
</organism>
<name>A0A9W8WRL2_9PLEO</name>
<comment type="caution">
    <text evidence="2">The sequence shown here is derived from an EMBL/GenBank/DDBJ whole genome shotgun (WGS) entry which is preliminary data.</text>
</comment>
<dbReference type="OrthoDB" id="10505120at2759"/>
<feature type="region of interest" description="Disordered" evidence="1">
    <location>
        <begin position="154"/>
        <end position="181"/>
    </location>
</feature>
<gene>
    <name evidence="2" type="ORF">N0V87_009218</name>
</gene>
<protein>
    <submittedName>
        <fullName evidence="2">Uncharacterized protein</fullName>
    </submittedName>
</protein>
<dbReference type="Proteomes" id="UP001140562">
    <property type="component" value="Unassembled WGS sequence"/>
</dbReference>
<proteinExistence type="predicted"/>
<dbReference type="EMBL" id="JAPEUV010000152">
    <property type="protein sequence ID" value="KAJ4331374.1"/>
    <property type="molecule type" value="Genomic_DNA"/>
</dbReference>
<evidence type="ECO:0000313" key="3">
    <source>
        <dbReference type="Proteomes" id="UP001140562"/>
    </source>
</evidence>